<comment type="caution">
    <text evidence="2">The sequence shown here is derived from an EMBL/GenBank/DDBJ whole genome shotgun (WGS) entry which is preliminary data.</text>
</comment>
<organism evidence="2 3">
    <name type="scientific">Neomicrococcus aestuarii</name>
    <dbReference type="NCBI Taxonomy" id="556325"/>
    <lineage>
        <taxon>Bacteria</taxon>
        <taxon>Bacillati</taxon>
        <taxon>Actinomycetota</taxon>
        <taxon>Actinomycetes</taxon>
        <taxon>Micrococcales</taxon>
        <taxon>Micrococcaceae</taxon>
        <taxon>Neomicrococcus</taxon>
    </lineage>
</organism>
<dbReference type="EMBL" id="JACHDR010000001">
    <property type="protein sequence ID" value="MBB5511915.1"/>
    <property type="molecule type" value="Genomic_DNA"/>
</dbReference>
<protein>
    <submittedName>
        <fullName evidence="2">Uncharacterized protein</fullName>
    </submittedName>
</protein>
<proteinExistence type="predicted"/>
<reference evidence="2 3" key="1">
    <citation type="submission" date="2020-08" db="EMBL/GenBank/DDBJ databases">
        <title>Sequencing the genomes of 1000 actinobacteria strains.</title>
        <authorList>
            <person name="Klenk H.-P."/>
        </authorList>
    </citation>
    <scope>NUCLEOTIDE SEQUENCE [LARGE SCALE GENOMIC DNA]</scope>
    <source>
        <strain evidence="2 3">DSM 105783</strain>
    </source>
</reference>
<accession>A0A7W8TTR7</accession>
<sequence>MRSAENKADKAQHNGHSGDNELNKLRPLGRPDKHYWHVCVSGSGVLPGRSRMGWVDWATGCTAVSYAYYPARGVLGPTGRVQTKLARTRDVSSSLSHSKRYRVGSSFR</sequence>
<evidence type="ECO:0000256" key="1">
    <source>
        <dbReference type="SAM" id="MobiDB-lite"/>
    </source>
</evidence>
<gene>
    <name evidence="2" type="ORF">HD598_000602</name>
</gene>
<evidence type="ECO:0000313" key="2">
    <source>
        <dbReference type="EMBL" id="MBB5511915.1"/>
    </source>
</evidence>
<evidence type="ECO:0000313" key="3">
    <source>
        <dbReference type="Proteomes" id="UP000580797"/>
    </source>
</evidence>
<feature type="region of interest" description="Disordered" evidence="1">
    <location>
        <begin position="85"/>
        <end position="108"/>
    </location>
</feature>
<name>A0A7W8TTR7_9MICC</name>
<dbReference type="AlphaFoldDB" id="A0A7W8TTR7"/>
<feature type="region of interest" description="Disordered" evidence="1">
    <location>
        <begin position="1"/>
        <end position="27"/>
    </location>
</feature>
<dbReference type="Proteomes" id="UP000580797">
    <property type="component" value="Unassembled WGS sequence"/>
</dbReference>